<dbReference type="AlphaFoldDB" id="A0AAJ4RB72"/>
<keyword evidence="9" id="KW-1185">Reference proteome</keyword>
<dbReference type="RefSeq" id="WP_123353364.1">
    <property type="nucleotide sequence ID" value="NZ_CP040940.1"/>
</dbReference>
<keyword evidence="6" id="KW-0614">Plasmid</keyword>
<keyword evidence="1" id="KW-0547">Nucleotide-binding</keyword>
<protein>
    <recommendedName>
        <fullName evidence="4">Uncharacterized AAA domain-containing protein ycf46</fullName>
    </recommendedName>
</protein>
<sequence>MIWIVTHNNSLYKDLTHLSKKFYEKTGKKIAGKKPIYMPEKKDVIANVLNDVVFIAPYYPEKIGFDNYGFFSVVDFDDFITDENIEYLGEEQVLKERLGLRIYKPKVAFKNMAGAKKLINDAQMFRKMEQMGQTIGGIFLFGVPGTGKSFFAECFAGETGRKVVDLDLSYISYTDNPSKTLLKVFEILLESGDKFVLLLDEIEKVFDTNNYRSMQVLGRLLTLLNDIVKENIQELVFIATANNITKIRDNNPEFLRKGRFRKLYFLNFPSMQSAKEMFSLYFSMNIRKFEKYMSILQVSFIKNIKIENLIRKIDVLLQEYKVINDNDKFIYTPAEINVFTEELFINYLINKITDLDDLISISAKEITPIQFSARDSIQKMLSQNNIYSDSAFDIKAFTEIS</sequence>
<dbReference type="GO" id="GO:0005524">
    <property type="term" value="F:ATP binding"/>
    <property type="evidence" value="ECO:0007669"/>
    <property type="project" value="UniProtKB-KW"/>
</dbReference>
<dbReference type="InterPro" id="IPR003959">
    <property type="entry name" value="ATPase_AAA_core"/>
</dbReference>
<dbReference type="Proteomes" id="UP000298805">
    <property type="component" value="Plasmid unnamed1"/>
</dbReference>
<evidence type="ECO:0000313" key="7">
    <source>
        <dbReference type="EMBL" id="ROR38778.1"/>
    </source>
</evidence>
<dbReference type="Proteomes" id="UP000272781">
    <property type="component" value="Unassembled WGS sequence"/>
</dbReference>
<comment type="similarity">
    <text evidence="3">Belongs to the AAA ATPase family. Highly divergent.</text>
</comment>
<dbReference type="EMBL" id="CP040940">
    <property type="protein sequence ID" value="QDD68160.1"/>
    <property type="molecule type" value="Genomic_DNA"/>
</dbReference>
<reference evidence="7 8" key="1">
    <citation type="submission" date="2018-11" db="EMBL/GenBank/DDBJ databases">
        <title>Genomic Encyclopedia of Type Strains, Phase IV (KMG-IV): sequencing the most valuable type-strain genomes for metagenomic binning, comparative biology and taxonomic classification.</title>
        <authorList>
            <person name="Goeker M."/>
        </authorList>
    </citation>
    <scope>NUCLEOTIDE SEQUENCE [LARGE SCALE GENOMIC DNA]</scope>
    <source>
        <strain evidence="7 8">DSM 27783</strain>
    </source>
</reference>
<dbReference type="InterPro" id="IPR003593">
    <property type="entry name" value="AAA+_ATPase"/>
</dbReference>
<dbReference type="SUPFAM" id="SSF52540">
    <property type="entry name" value="P-loop containing nucleoside triphosphate hydrolases"/>
    <property type="match status" value="1"/>
</dbReference>
<evidence type="ECO:0000256" key="2">
    <source>
        <dbReference type="ARBA" id="ARBA00022840"/>
    </source>
</evidence>
<evidence type="ECO:0000256" key="3">
    <source>
        <dbReference type="ARBA" id="ARBA00038088"/>
    </source>
</evidence>
<proteinExistence type="inferred from homology"/>
<dbReference type="EMBL" id="RJVK01000006">
    <property type="protein sequence ID" value="ROR38778.1"/>
    <property type="molecule type" value="Genomic_DNA"/>
</dbReference>
<evidence type="ECO:0000313" key="6">
    <source>
        <dbReference type="EMBL" id="QDD68160.1"/>
    </source>
</evidence>
<dbReference type="InterPro" id="IPR027417">
    <property type="entry name" value="P-loop_NTPase"/>
</dbReference>
<feature type="domain" description="AAA+ ATPase" evidence="5">
    <location>
        <begin position="134"/>
        <end position="269"/>
    </location>
</feature>
<evidence type="ECO:0000256" key="4">
    <source>
        <dbReference type="ARBA" id="ARBA00040480"/>
    </source>
</evidence>
<dbReference type="GO" id="GO:0016887">
    <property type="term" value="F:ATP hydrolysis activity"/>
    <property type="evidence" value="ECO:0007669"/>
    <property type="project" value="InterPro"/>
</dbReference>
<evidence type="ECO:0000259" key="5">
    <source>
        <dbReference type="SMART" id="SM00382"/>
    </source>
</evidence>
<dbReference type="Gene3D" id="3.40.50.300">
    <property type="entry name" value="P-loop containing nucleotide triphosphate hydrolases"/>
    <property type="match status" value="1"/>
</dbReference>
<dbReference type="InterPro" id="IPR052381">
    <property type="entry name" value="AAA_domain_protein"/>
</dbReference>
<accession>A0AAJ4RB72</accession>
<reference evidence="6 9" key="2">
    <citation type="submission" date="2019-06" db="EMBL/GenBank/DDBJ databases">
        <title>A comparative analysis of the Nautiliaceae.</title>
        <authorList>
            <person name="Grosche A."/>
            <person name="Smedile F."/>
            <person name="Vetriani C."/>
        </authorList>
    </citation>
    <scope>NUCLEOTIDE SEQUENCE [LARGE SCALE GENOMIC DNA]</scope>
    <source>
        <strain evidence="6 9">TB6</strain>
        <plasmid evidence="6 9">unnamed1</plasmid>
    </source>
</reference>
<dbReference type="SMART" id="SM00382">
    <property type="entry name" value="AAA"/>
    <property type="match status" value="1"/>
</dbReference>
<dbReference type="PANTHER" id="PTHR42960:SF1">
    <property type="entry name" value="YCF46 PROTEIN"/>
    <property type="match status" value="1"/>
</dbReference>
<dbReference type="Pfam" id="PF00004">
    <property type="entry name" value="AAA"/>
    <property type="match status" value="1"/>
</dbReference>
<keyword evidence="2 6" id="KW-0067">ATP-binding</keyword>
<organism evidence="7 8">
    <name type="scientific">Caminibacter pacificus</name>
    <dbReference type="NCBI Taxonomy" id="1424653"/>
    <lineage>
        <taxon>Bacteria</taxon>
        <taxon>Pseudomonadati</taxon>
        <taxon>Campylobacterota</taxon>
        <taxon>Epsilonproteobacteria</taxon>
        <taxon>Nautiliales</taxon>
        <taxon>Nautiliaceae</taxon>
        <taxon>Caminibacter</taxon>
    </lineage>
</organism>
<evidence type="ECO:0000256" key="1">
    <source>
        <dbReference type="ARBA" id="ARBA00022741"/>
    </source>
</evidence>
<name>A0AAJ4RB72_9BACT</name>
<geneLocation type="plasmid" evidence="6 9">
    <name>unnamed1</name>
</geneLocation>
<evidence type="ECO:0000313" key="9">
    <source>
        <dbReference type="Proteomes" id="UP000298805"/>
    </source>
</evidence>
<gene>
    <name evidence="6" type="ORF">C6V80_09915</name>
    <name evidence="7" type="ORF">EDC58_1993</name>
</gene>
<evidence type="ECO:0000313" key="8">
    <source>
        <dbReference type="Proteomes" id="UP000272781"/>
    </source>
</evidence>
<dbReference type="PANTHER" id="PTHR42960">
    <property type="entry name" value="YCF46 PROTEIN"/>
    <property type="match status" value="1"/>
</dbReference>